<comment type="caution">
    <text evidence="1">The sequence shown here is derived from an EMBL/GenBank/DDBJ whole genome shotgun (WGS) entry which is preliminary data.</text>
</comment>
<proteinExistence type="predicted"/>
<dbReference type="Gene3D" id="3.90.550.10">
    <property type="entry name" value="Spore Coat Polysaccharide Biosynthesis Protein SpsA, Chain A"/>
    <property type="match status" value="1"/>
</dbReference>
<protein>
    <submittedName>
        <fullName evidence="1">Glycosyltransferase family 2 protein</fullName>
    </submittedName>
</protein>
<evidence type="ECO:0000313" key="1">
    <source>
        <dbReference type="EMBL" id="ROT99081.1"/>
    </source>
</evidence>
<gene>
    <name evidence="1" type="ORF">EAT49_15825</name>
</gene>
<dbReference type="EMBL" id="RDRB01000008">
    <property type="protein sequence ID" value="ROT99081.1"/>
    <property type="molecule type" value="Genomic_DNA"/>
</dbReference>
<organism evidence="1 2">
    <name type="scientific">Histidinibacterium lentulum</name>
    <dbReference type="NCBI Taxonomy" id="2480588"/>
    <lineage>
        <taxon>Bacteria</taxon>
        <taxon>Pseudomonadati</taxon>
        <taxon>Pseudomonadota</taxon>
        <taxon>Alphaproteobacteria</taxon>
        <taxon>Rhodobacterales</taxon>
        <taxon>Paracoccaceae</taxon>
        <taxon>Histidinibacterium</taxon>
    </lineage>
</organism>
<keyword evidence="2" id="KW-1185">Reference proteome</keyword>
<reference evidence="1 2" key="1">
    <citation type="submission" date="2018-10" db="EMBL/GenBank/DDBJ databases">
        <title>Histidinibacterium lentulum gen. nov., sp. nov., a marine bacterium from the culture broth of Picochlorum sp. 122.</title>
        <authorList>
            <person name="Wang G."/>
        </authorList>
    </citation>
    <scope>NUCLEOTIDE SEQUENCE [LARGE SCALE GENOMIC DNA]</scope>
    <source>
        <strain evidence="1 2">B17</strain>
    </source>
</reference>
<dbReference type="SUPFAM" id="SSF53448">
    <property type="entry name" value="Nucleotide-diphospho-sugar transferases"/>
    <property type="match status" value="1"/>
</dbReference>
<dbReference type="Proteomes" id="UP000268016">
    <property type="component" value="Unassembled WGS sequence"/>
</dbReference>
<sequence>MTEGPLAVPRIVMVLLVRDEADVIADNLRWHLGQGVDHVIAMDNGSVDGTTDILEDFAATGALTLIHQPSDAFLQERWASEMARMARDRLGADWVLPLDADEFWTVPDGQTLGEVVAQFDGEADMVRCARRNLMAAREDLEAMSWHEALVWHADPPVPLPAGRRDDPTPLDPPLLYCRLPPKVAVHVARFERFLPGNHDAVIAGDPVVRASEEIMIYHAMIRDRAEFLRSNARVAEARERDPAVAPSTSWKSRRWWRMDPDAAYAEALPDAARLRADVAAGRVRRDTRLRDLIAAGRNAARGAAAAEGGDVVG</sequence>
<dbReference type="InterPro" id="IPR029044">
    <property type="entry name" value="Nucleotide-diphossugar_trans"/>
</dbReference>
<dbReference type="OrthoDB" id="7665907at2"/>
<name>A0A3N2QV29_9RHOB</name>
<accession>A0A3N2QV29</accession>
<dbReference type="AlphaFoldDB" id="A0A3N2QV29"/>
<dbReference type="Pfam" id="PF13704">
    <property type="entry name" value="Glyco_tranf_2_4"/>
    <property type="match status" value="1"/>
</dbReference>
<evidence type="ECO:0000313" key="2">
    <source>
        <dbReference type="Proteomes" id="UP000268016"/>
    </source>
</evidence>
<keyword evidence="1" id="KW-0808">Transferase</keyword>
<dbReference type="GO" id="GO:0016740">
    <property type="term" value="F:transferase activity"/>
    <property type="evidence" value="ECO:0007669"/>
    <property type="project" value="UniProtKB-KW"/>
</dbReference>